<dbReference type="SMART" id="SM00093">
    <property type="entry name" value="SERPIN"/>
    <property type="match status" value="1"/>
</dbReference>
<protein>
    <submittedName>
        <fullName evidence="5">Serpin domain-containing protein</fullName>
    </submittedName>
</protein>
<dbReference type="SUPFAM" id="SSF56574">
    <property type="entry name" value="Serpins"/>
    <property type="match status" value="1"/>
</dbReference>
<keyword evidence="4" id="KW-1185">Reference proteome</keyword>
<dbReference type="InterPro" id="IPR042178">
    <property type="entry name" value="Serpin_sf_1"/>
</dbReference>
<name>A0A914MM79_MELIC</name>
<reference evidence="5" key="1">
    <citation type="submission" date="2022-11" db="UniProtKB">
        <authorList>
            <consortium name="WormBaseParasite"/>
        </authorList>
    </citation>
    <scope>IDENTIFICATION</scope>
</reference>
<dbReference type="Proteomes" id="UP000887563">
    <property type="component" value="Unplaced"/>
</dbReference>
<dbReference type="InterPro" id="IPR036186">
    <property type="entry name" value="Serpin_sf"/>
</dbReference>
<dbReference type="Gene3D" id="3.30.497.10">
    <property type="entry name" value="Antithrombin, subunit I, domain 2"/>
    <property type="match status" value="1"/>
</dbReference>
<accession>A0A914MM79</accession>
<evidence type="ECO:0000259" key="3">
    <source>
        <dbReference type="SMART" id="SM00093"/>
    </source>
</evidence>
<dbReference type="AlphaFoldDB" id="A0A914MM79"/>
<dbReference type="PANTHER" id="PTHR11461:SF211">
    <property type="entry name" value="GH10112P-RELATED"/>
    <property type="match status" value="1"/>
</dbReference>
<evidence type="ECO:0000313" key="5">
    <source>
        <dbReference type="WBParaSite" id="Minc3s01999g27677"/>
    </source>
</evidence>
<dbReference type="PANTHER" id="PTHR11461">
    <property type="entry name" value="SERINE PROTEASE INHIBITOR, SERPIN"/>
    <property type="match status" value="1"/>
</dbReference>
<comment type="similarity">
    <text evidence="1 2">Belongs to the serpin family.</text>
</comment>
<sequence>MSKSEMAIIRAQADFAINLLSNVVFEQNKPLESTILSPLSLSMALAMVYVGADGETNQEFGKLLSGGLKEEETHAYFAKQLKSYNDDKPKNYTLELANKVFVQKGFKILEEFKNFINDYYEGKFELLNFAENVEAAKIINEFVEKTTHDKIKNLISPDSLTTDTRLVLVNAVYFKGKWSSPFDSELTEKKTFYINAEQNKEVDMMKKTSSFVYFETEELQMLKMFYSSGSSEDDEDIYMVVFLPKERFGLQKMIKNLNGEKILKLLERGHKTKVDVLFPKFKLESTHDLKDVLIKLGLKSAFDKANFSKISKEQPLKIDKVVQKAFIEVNEEGTEAAAATAIIIETRGMIIETRTPQFIADQPFYYAIMNKNKDGGQEFLFAGVFYG</sequence>
<dbReference type="InterPro" id="IPR000215">
    <property type="entry name" value="Serpin_fam"/>
</dbReference>
<dbReference type="InterPro" id="IPR023795">
    <property type="entry name" value="Serpin_CS"/>
</dbReference>
<dbReference type="GO" id="GO:0005615">
    <property type="term" value="C:extracellular space"/>
    <property type="evidence" value="ECO:0007669"/>
    <property type="project" value="InterPro"/>
</dbReference>
<dbReference type="InterPro" id="IPR023796">
    <property type="entry name" value="Serpin_dom"/>
</dbReference>
<evidence type="ECO:0000256" key="2">
    <source>
        <dbReference type="RuleBase" id="RU000411"/>
    </source>
</evidence>
<dbReference type="Gene3D" id="2.30.39.10">
    <property type="entry name" value="Alpha-1-antitrypsin, domain 1"/>
    <property type="match status" value="1"/>
</dbReference>
<proteinExistence type="inferred from homology"/>
<evidence type="ECO:0000256" key="1">
    <source>
        <dbReference type="ARBA" id="ARBA00009500"/>
    </source>
</evidence>
<dbReference type="InterPro" id="IPR042185">
    <property type="entry name" value="Serpin_sf_2"/>
</dbReference>
<organism evidence="4 5">
    <name type="scientific">Meloidogyne incognita</name>
    <name type="common">Southern root-knot nematode worm</name>
    <name type="synonym">Oxyuris incognita</name>
    <dbReference type="NCBI Taxonomy" id="6306"/>
    <lineage>
        <taxon>Eukaryota</taxon>
        <taxon>Metazoa</taxon>
        <taxon>Ecdysozoa</taxon>
        <taxon>Nematoda</taxon>
        <taxon>Chromadorea</taxon>
        <taxon>Rhabditida</taxon>
        <taxon>Tylenchina</taxon>
        <taxon>Tylenchomorpha</taxon>
        <taxon>Tylenchoidea</taxon>
        <taxon>Meloidogynidae</taxon>
        <taxon>Meloidogyninae</taxon>
        <taxon>Meloidogyne</taxon>
        <taxon>Meloidogyne incognita group</taxon>
    </lineage>
</organism>
<dbReference type="WBParaSite" id="Minc3s01999g27677">
    <property type="protein sequence ID" value="Minc3s01999g27677"/>
    <property type="gene ID" value="Minc3s01999g27677"/>
</dbReference>
<feature type="domain" description="Serpin" evidence="3">
    <location>
        <begin position="17"/>
        <end position="373"/>
    </location>
</feature>
<dbReference type="CDD" id="cd19601">
    <property type="entry name" value="serpin42Da-like"/>
    <property type="match status" value="1"/>
</dbReference>
<dbReference type="GO" id="GO:0004867">
    <property type="term" value="F:serine-type endopeptidase inhibitor activity"/>
    <property type="evidence" value="ECO:0007669"/>
    <property type="project" value="InterPro"/>
</dbReference>
<evidence type="ECO:0000313" key="4">
    <source>
        <dbReference type="Proteomes" id="UP000887563"/>
    </source>
</evidence>
<dbReference type="PROSITE" id="PS00284">
    <property type="entry name" value="SERPIN"/>
    <property type="match status" value="1"/>
</dbReference>
<dbReference type="Pfam" id="PF00079">
    <property type="entry name" value="Serpin"/>
    <property type="match status" value="1"/>
</dbReference>